<dbReference type="OrthoDB" id="9766710at2"/>
<dbReference type="SUPFAM" id="SSF48452">
    <property type="entry name" value="TPR-like"/>
    <property type="match status" value="2"/>
</dbReference>
<keyword evidence="1" id="KW-0802">TPR repeat</keyword>
<protein>
    <submittedName>
        <fullName evidence="3">Flp pilus assembly protein TadD</fullName>
    </submittedName>
</protein>
<dbReference type="Gene3D" id="1.25.40.10">
    <property type="entry name" value="Tetratricopeptide repeat domain"/>
    <property type="match status" value="2"/>
</dbReference>
<keyword evidence="4" id="KW-1185">Reference proteome</keyword>
<feature type="repeat" description="TPR" evidence="1">
    <location>
        <begin position="289"/>
        <end position="322"/>
    </location>
</feature>
<dbReference type="PROSITE" id="PS50005">
    <property type="entry name" value="TPR"/>
    <property type="match status" value="2"/>
</dbReference>
<evidence type="ECO:0000256" key="1">
    <source>
        <dbReference type="PROSITE-ProRule" id="PRU00339"/>
    </source>
</evidence>
<keyword evidence="2" id="KW-0732">Signal</keyword>
<dbReference type="InterPro" id="IPR011990">
    <property type="entry name" value="TPR-like_helical_dom_sf"/>
</dbReference>
<dbReference type="InterPro" id="IPR019734">
    <property type="entry name" value="TPR_rpt"/>
</dbReference>
<dbReference type="Proteomes" id="UP000295129">
    <property type="component" value="Unassembled WGS sequence"/>
</dbReference>
<feature type="repeat" description="TPR" evidence="1">
    <location>
        <begin position="528"/>
        <end position="561"/>
    </location>
</feature>
<reference evidence="3 4" key="1">
    <citation type="submission" date="2019-03" db="EMBL/GenBank/DDBJ databases">
        <title>Genomic Encyclopedia of Type Strains, Phase IV (KMG-IV): sequencing the most valuable type-strain genomes for metagenomic binning, comparative biology and taxonomic classification.</title>
        <authorList>
            <person name="Goeker M."/>
        </authorList>
    </citation>
    <scope>NUCLEOTIDE SEQUENCE [LARGE SCALE GENOMIC DNA]</scope>
    <source>
        <strain evidence="3 4">DSM 12121</strain>
    </source>
</reference>
<feature type="chain" id="PRO_5020763279" evidence="2">
    <location>
        <begin position="30"/>
        <end position="574"/>
    </location>
</feature>
<dbReference type="AlphaFoldDB" id="A0A4R6E709"/>
<feature type="signal peptide" evidence="2">
    <location>
        <begin position="1"/>
        <end position="29"/>
    </location>
</feature>
<comment type="caution">
    <text evidence="3">The sequence shown here is derived from an EMBL/GenBank/DDBJ whole genome shotgun (WGS) entry which is preliminary data.</text>
</comment>
<dbReference type="Pfam" id="PF13432">
    <property type="entry name" value="TPR_16"/>
    <property type="match status" value="4"/>
</dbReference>
<sequence length="574" mass="62967">MTSKTFPLTRRLRRLGAAIALSLPLGALAAADEAAPPASALPTQELTAGVLYNFLLAEIAGARGQVGLSTQLYLELAQHTHDPRIARRATEIALFSRNLAAASRAAKLWAESDPGSEEARRVLAGVVSSSEGRVEDIQIQLARVLAQSPDALPQNLMGLNRALSRIENKETVRSMVLRLTAPYLDHPEAHFARAQANIVAEDPMSALGAIETALQLRPDWEPAVIFKAQLMQQAGAERDASALLASQLARHPESNNLRLAHARLLVSLRDFENARAEFNKLLEAAPNDPELLFAVGLLSFQLEDNDNAAALFERALAANHPDPDAIRLHLGQIAERRKDTEGALKWYRAIPEPSRQYGDAQIRIAIALANGGRLAEARAHLQNQPGDADVKRRYLLAEAQLLRDAGQPQQAFDLLEAALLKAPDDTDLLYESAMLAERLDRVDAMETRLRKLIALEPEHAHAYNALGYSLADRGLRLEEAEQLIARAVELAPQDPFILDSLGWVRFRRGDNSGAIAVLEQAYGLRSDPEIAAHLGEVLWSLNRQADANRVFDEALAAHPDNTVLRETVQRLRKP</sequence>
<evidence type="ECO:0000313" key="4">
    <source>
        <dbReference type="Proteomes" id="UP000295129"/>
    </source>
</evidence>
<dbReference type="PANTHER" id="PTHR12558:SF13">
    <property type="entry name" value="CELL DIVISION CYCLE PROTEIN 27 HOMOLOG"/>
    <property type="match status" value="1"/>
</dbReference>
<dbReference type="EMBL" id="SNVV01000004">
    <property type="protein sequence ID" value="TDN53691.1"/>
    <property type="molecule type" value="Genomic_DNA"/>
</dbReference>
<accession>A0A4R6E709</accession>
<proteinExistence type="predicted"/>
<dbReference type="RefSeq" id="WP_133589417.1">
    <property type="nucleotide sequence ID" value="NZ_SNVV01000004.1"/>
</dbReference>
<gene>
    <name evidence="3" type="ORF">C7389_10444</name>
</gene>
<evidence type="ECO:0000313" key="3">
    <source>
        <dbReference type="EMBL" id="TDN53691.1"/>
    </source>
</evidence>
<name>A0A4R6E709_9RHOO</name>
<dbReference type="SMART" id="SM00028">
    <property type="entry name" value="TPR"/>
    <property type="match status" value="7"/>
</dbReference>
<dbReference type="PANTHER" id="PTHR12558">
    <property type="entry name" value="CELL DIVISION CYCLE 16,23,27"/>
    <property type="match status" value="1"/>
</dbReference>
<organism evidence="3 4">
    <name type="scientific">Azoarcus indigens</name>
    <dbReference type="NCBI Taxonomy" id="29545"/>
    <lineage>
        <taxon>Bacteria</taxon>
        <taxon>Pseudomonadati</taxon>
        <taxon>Pseudomonadota</taxon>
        <taxon>Betaproteobacteria</taxon>
        <taxon>Rhodocyclales</taxon>
        <taxon>Zoogloeaceae</taxon>
        <taxon>Azoarcus</taxon>
    </lineage>
</organism>
<evidence type="ECO:0000256" key="2">
    <source>
        <dbReference type="SAM" id="SignalP"/>
    </source>
</evidence>